<dbReference type="Pfam" id="PF19700">
    <property type="entry name" value="DUF6198"/>
    <property type="match status" value="1"/>
</dbReference>
<sequence length="207" mass="22884">MYKMKKNILRYLTFLMGILIMTLGVSLTVKSGLGAGSYDSINFAIAYIFHINVSIGIYATALLIVFITAFIRKSRPRFQTFIPSVIMGITTDIWVRVIKTIPTDILYMRIFIFIAGALMVSLGIAMYMTPKLPTNPTDDLMVALTEKKFSITKSKLGIDILCFVIAFILKGPIGVGTVILTLAIGPTVDIFYHGIDAVLKNFQVEVA</sequence>
<reference evidence="2" key="1">
    <citation type="submission" date="2021-03" db="EMBL/GenBank/DDBJ databases">
        <title>Taxonomic study of Clostridium polyendosporum from meadow-gley soil under rice.</title>
        <authorList>
            <person name="Kobayashi H."/>
            <person name="Tanizawa Y."/>
            <person name="Yagura M."/>
        </authorList>
    </citation>
    <scope>NUCLEOTIDE SEQUENCE</scope>
    <source>
        <strain evidence="2">JCM 30710</strain>
    </source>
</reference>
<evidence type="ECO:0008006" key="4">
    <source>
        <dbReference type="Google" id="ProtNLM"/>
    </source>
</evidence>
<feature type="transmembrane region" description="Helical" evidence="1">
    <location>
        <begin position="12"/>
        <end position="33"/>
    </location>
</feature>
<proteinExistence type="predicted"/>
<dbReference type="AlphaFoldDB" id="A0A919VGZ4"/>
<keyword evidence="1" id="KW-0472">Membrane</keyword>
<evidence type="ECO:0000313" key="2">
    <source>
        <dbReference type="EMBL" id="GIM29146.1"/>
    </source>
</evidence>
<dbReference type="PANTHER" id="PTHR40078">
    <property type="entry name" value="INTEGRAL MEMBRANE PROTEIN-RELATED"/>
    <property type="match status" value="1"/>
</dbReference>
<gene>
    <name evidence="2" type="primary">yyaS</name>
    <name evidence="2" type="ORF">CPJCM30710_18120</name>
</gene>
<name>A0A919VGZ4_9CLOT</name>
<dbReference type="EMBL" id="BOPZ01000013">
    <property type="protein sequence ID" value="GIM29146.1"/>
    <property type="molecule type" value="Genomic_DNA"/>
</dbReference>
<accession>A0A919VGZ4</accession>
<keyword evidence="1" id="KW-1133">Transmembrane helix</keyword>
<comment type="caution">
    <text evidence="2">The sequence shown here is derived from an EMBL/GenBank/DDBJ whole genome shotgun (WGS) entry which is preliminary data.</text>
</comment>
<evidence type="ECO:0000313" key="3">
    <source>
        <dbReference type="Proteomes" id="UP000679179"/>
    </source>
</evidence>
<feature type="transmembrane region" description="Helical" evidence="1">
    <location>
        <begin position="45"/>
        <end position="71"/>
    </location>
</feature>
<keyword evidence="1" id="KW-0812">Transmembrane</keyword>
<dbReference type="InterPro" id="IPR038750">
    <property type="entry name" value="YczE/YyaS-like"/>
</dbReference>
<dbReference type="Proteomes" id="UP000679179">
    <property type="component" value="Unassembled WGS sequence"/>
</dbReference>
<organism evidence="2 3">
    <name type="scientific">Clostridium polyendosporum</name>
    <dbReference type="NCBI Taxonomy" id="69208"/>
    <lineage>
        <taxon>Bacteria</taxon>
        <taxon>Bacillati</taxon>
        <taxon>Bacillota</taxon>
        <taxon>Clostridia</taxon>
        <taxon>Eubacteriales</taxon>
        <taxon>Clostridiaceae</taxon>
        <taxon>Clostridium</taxon>
    </lineage>
</organism>
<keyword evidence="3" id="KW-1185">Reference proteome</keyword>
<feature type="transmembrane region" description="Helical" evidence="1">
    <location>
        <begin position="156"/>
        <end position="184"/>
    </location>
</feature>
<dbReference type="PANTHER" id="PTHR40078:SF1">
    <property type="entry name" value="INTEGRAL MEMBRANE PROTEIN"/>
    <property type="match status" value="1"/>
</dbReference>
<evidence type="ECO:0000256" key="1">
    <source>
        <dbReference type="SAM" id="Phobius"/>
    </source>
</evidence>
<feature type="transmembrane region" description="Helical" evidence="1">
    <location>
        <begin position="107"/>
        <end position="127"/>
    </location>
</feature>
<feature type="transmembrane region" description="Helical" evidence="1">
    <location>
        <begin position="78"/>
        <end position="95"/>
    </location>
</feature>
<protein>
    <recommendedName>
        <fullName evidence="4">Membrane protein YczE</fullName>
    </recommendedName>
</protein>